<dbReference type="SUPFAM" id="SSF48452">
    <property type="entry name" value="TPR-like"/>
    <property type="match status" value="2"/>
</dbReference>
<feature type="region of interest" description="Disordered" evidence="4">
    <location>
        <begin position="99"/>
        <end position="127"/>
    </location>
</feature>
<dbReference type="InterPro" id="IPR019734">
    <property type="entry name" value="TPR_rpt"/>
</dbReference>
<dbReference type="AlphaFoldDB" id="A0A1Y1HXK3"/>
<dbReference type="OrthoDB" id="541719at2759"/>
<feature type="compositionally biased region" description="Basic and acidic residues" evidence="4">
    <location>
        <begin position="467"/>
        <end position="477"/>
    </location>
</feature>
<dbReference type="GO" id="GO:0003727">
    <property type="term" value="F:single-stranded RNA binding"/>
    <property type="evidence" value="ECO:0000318"/>
    <property type="project" value="GO_Central"/>
</dbReference>
<sequence>MAQAKVSGQACSSSCCLFRQPLSKQHGLLENTFCVGVNYLRAPRLLGLCRTLGKDCRICVDSWVAPVSVRAYSSSTVSQATSGGGVEVSILNKKDRGLGESPLAVESSPNEAVTGSAGAEHEPSGKTEVDYEAALNDVLARLSDDSGAPFSPDWQAGVWLAPKTRVKAWSKNGVEGTRRWRRPGTAEQERGADSAQQELLSKNGELEAVSDGAEELGEGRVGQTISGEVGTSGSEEEGGESEPAGRVDKTRDVWIRPGSTLAHSRLPEQMAAAKAIPRKAQLKGSSSGEIENGSSGSLNSELQDGVASVVFEASRTPDSGRRAAVRGPPVVKSGEGRFKVESSNALLRIGGTNPLREVETAPLRKESRISNLDSGAIDAAKSTEGEELVKLGAADGAKVSEEEQALQLGMEALQATNEWLRTGAKAPEAGLERSVNQRIKRTPRMFNVQGREQQGGIRVRPRIPGRRLSESREELSKSESGVGELEGARKLERTESSPLEAAKEVVVKVASAAAIAAGQIKTPAFPMGTPPKKLKINLDLDLYRARNLVFKRQFTQAENIFYKCIKDFPEDGRAYCQLAKLLERRGELDTAREMYESAEAAAKGENAYVWQMYAVLEERAGNLSKARKLFDAALVVDKEHAAAWHGWGKLEKRDGNLVKAKSLFLRGLKNCPTNAYLHQELALIEKEAGNAAQAREYFEKGTGYAPRSAALWQAWALLEAECGNAAKARELFQKAKEVSPRSGPVYLAWALFEAECGETKAALELFETGLAYRPRDVVLMQAFARFLYDEGDLARARLLFRRATLLDPRHQPSWQAWAIIEWKEGNVPKARELFQKGVWAAPGNNADVVKVFQAWGVLEERQGNLTVARELYKCALKADPTSVLTWESWALLEEHVGNIFRADELRRLCMQQQTEVVSVDLSLTEVLAPAFSKIKEWFNFKDKIPLDKQIRASRVRVEDD</sequence>
<dbReference type="Gene3D" id="1.25.40.10">
    <property type="entry name" value="Tetratricopeptide repeat domain"/>
    <property type="match status" value="1"/>
</dbReference>
<evidence type="ECO:0000256" key="2">
    <source>
        <dbReference type="ARBA" id="ARBA00022737"/>
    </source>
</evidence>
<reference evidence="6 7" key="1">
    <citation type="journal article" date="2014" name="Nat. Commun.">
        <title>Klebsormidium flaccidum genome reveals primary factors for plant terrestrial adaptation.</title>
        <authorList>
            <person name="Hori K."/>
            <person name="Maruyama F."/>
            <person name="Fujisawa T."/>
            <person name="Togashi T."/>
            <person name="Yamamoto N."/>
            <person name="Seo M."/>
            <person name="Sato S."/>
            <person name="Yamada T."/>
            <person name="Mori H."/>
            <person name="Tajima N."/>
            <person name="Moriyama T."/>
            <person name="Ikeuchi M."/>
            <person name="Watanabe M."/>
            <person name="Wada H."/>
            <person name="Kobayashi K."/>
            <person name="Saito M."/>
            <person name="Masuda T."/>
            <person name="Sasaki-Sekimoto Y."/>
            <person name="Mashiguchi K."/>
            <person name="Awai K."/>
            <person name="Shimojima M."/>
            <person name="Masuda S."/>
            <person name="Iwai M."/>
            <person name="Nobusawa T."/>
            <person name="Narise T."/>
            <person name="Kondo S."/>
            <person name="Saito H."/>
            <person name="Sato R."/>
            <person name="Murakawa M."/>
            <person name="Ihara Y."/>
            <person name="Oshima-Yamada Y."/>
            <person name="Ohtaka K."/>
            <person name="Satoh M."/>
            <person name="Sonobe K."/>
            <person name="Ishii M."/>
            <person name="Ohtani R."/>
            <person name="Kanamori-Sato M."/>
            <person name="Honoki R."/>
            <person name="Miyazaki D."/>
            <person name="Mochizuki H."/>
            <person name="Umetsu J."/>
            <person name="Higashi K."/>
            <person name="Shibata D."/>
            <person name="Kamiya Y."/>
            <person name="Sato N."/>
            <person name="Nakamura Y."/>
            <person name="Tabata S."/>
            <person name="Ida S."/>
            <person name="Kurokawa K."/>
            <person name="Ohta H."/>
        </authorList>
    </citation>
    <scope>NUCLEOTIDE SEQUENCE [LARGE SCALE GENOMIC DNA]</scope>
    <source>
        <strain evidence="6 7">NIES-2285</strain>
    </source>
</reference>
<dbReference type="GO" id="GO:0006417">
    <property type="term" value="P:regulation of translation"/>
    <property type="evidence" value="ECO:0000318"/>
    <property type="project" value="GO_Central"/>
</dbReference>
<accession>A0A1Y1HXK3</accession>
<proteinExistence type="predicted"/>
<keyword evidence="7" id="KW-1185">Reference proteome</keyword>
<evidence type="ECO:0000256" key="1">
    <source>
        <dbReference type="ARBA" id="ARBA00004123"/>
    </source>
</evidence>
<dbReference type="PANTHER" id="PTHR44917">
    <property type="entry name" value="PROTEIN HIGH CHLOROPHYLL FLUORESCENT 107"/>
    <property type="match status" value="1"/>
</dbReference>
<evidence type="ECO:0000313" key="7">
    <source>
        <dbReference type="Proteomes" id="UP000054558"/>
    </source>
</evidence>
<dbReference type="InterPro" id="IPR003107">
    <property type="entry name" value="HAT"/>
</dbReference>
<protein>
    <submittedName>
        <fullName evidence="6">PsbB mRNA maturation factor Mbb1</fullName>
    </submittedName>
</protein>
<gene>
    <name evidence="6" type="ORF">KFL_001450180</name>
</gene>
<dbReference type="InterPro" id="IPR011990">
    <property type="entry name" value="TPR-like_helical_dom_sf"/>
</dbReference>
<keyword evidence="3" id="KW-0539">Nucleus</keyword>
<feature type="compositionally biased region" description="Low complexity" evidence="4">
    <location>
        <begin position="284"/>
        <end position="301"/>
    </location>
</feature>
<feature type="region of interest" description="Disordered" evidence="4">
    <location>
        <begin position="212"/>
        <end position="251"/>
    </location>
</feature>
<dbReference type="PANTHER" id="PTHR44917:SF1">
    <property type="entry name" value="PROTEIN HIGH CHLOROPHYLL FLUORESCENT 107"/>
    <property type="match status" value="1"/>
</dbReference>
<feature type="compositionally biased region" description="Basic and acidic residues" evidence="4">
    <location>
        <begin position="486"/>
        <end position="495"/>
    </location>
</feature>
<feature type="region of interest" description="Disordered" evidence="4">
    <location>
        <begin position="278"/>
        <end position="301"/>
    </location>
</feature>
<dbReference type="Pfam" id="PF23231">
    <property type="entry name" value="HAT_Syf1_CNRKL1_C"/>
    <property type="match status" value="1"/>
</dbReference>
<feature type="region of interest" description="Disordered" evidence="4">
    <location>
        <begin position="464"/>
        <end position="495"/>
    </location>
</feature>
<dbReference type="GO" id="GO:0005634">
    <property type="term" value="C:nucleus"/>
    <property type="evidence" value="ECO:0007669"/>
    <property type="project" value="UniProtKB-SubCell"/>
</dbReference>
<name>A0A1Y1HXK3_KLENI</name>
<dbReference type="Proteomes" id="UP000054558">
    <property type="component" value="Unassembled WGS sequence"/>
</dbReference>
<organism evidence="6 7">
    <name type="scientific">Klebsormidium nitens</name>
    <name type="common">Green alga</name>
    <name type="synonym">Ulothrix nitens</name>
    <dbReference type="NCBI Taxonomy" id="105231"/>
    <lineage>
        <taxon>Eukaryota</taxon>
        <taxon>Viridiplantae</taxon>
        <taxon>Streptophyta</taxon>
        <taxon>Klebsormidiophyceae</taxon>
        <taxon>Klebsormidiales</taxon>
        <taxon>Klebsormidiaceae</taxon>
        <taxon>Klebsormidium</taxon>
    </lineage>
</organism>
<evidence type="ECO:0000313" key="6">
    <source>
        <dbReference type="EMBL" id="GAQ83365.1"/>
    </source>
</evidence>
<dbReference type="GO" id="GO:0003729">
    <property type="term" value="F:mRNA binding"/>
    <property type="evidence" value="ECO:0007669"/>
    <property type="project" value="InterPro"/>
</dbReference>
<feature type="region of interest" description="Disordered" evidence="4">
    <location>
        <begin position="170"/>
        <end position="195"/>
    </location>
</feature>
<comment type="subcellular location">
    <subcellularLocation>
        <location evidence="1">Nucleus</location>
    </subcellularLocation>
</comment>
<dbReference type="InterPro" id="IPR055430">
    <property type="entry name" value="HAT_Syf1_CNRKL1_C"/>
</dbReference>
<dbReference type="SMART" id="SM00386">
    <property type="entry name" value="HAT"/>
    <property type="match status" value="10"/>
</dbReference>
<evidence type="ECO:0000256" key="4">
    <source>
        <dbReference type="SAM" id="MobiDB-lite"/>
    </source>
</evidence>
<dbReference type="STRING" id="105231.A0A1Y1HXK3"/>
<evidence type="ECO:0000259" key="5">
    <source>
        <dbReference type="Pfam" id="PF23231"/>
    </source>
</evidence>
<dbReference type="GO" id="GO:0006397">
    <property type="term" value="P:mRNA processing"/>
    <property type="evidence" value="ECO:0000318"/>
    <property type="project" value="GO_Central"/>
</dbReference>
<dbReference type="EMBL" id="DF237094">
    <property type="protein sequence ID" value="GAQ83365.1"/>
    <property type="molecule type" value="Genomic_DNA"/>
</dbReference>
<dbReference type="InterPro" id="IPR044624">
    <property type="entry name" value="Mbb1-like"/>
</dbReference>
<evidence type="ECO:0000256" key="3">
    <source>
        <dbReference type="ARBA" id="ARBA00023242"/>
    </source>
</evidence>
<dbReference type="Pfam" id="PF14559">
    <property type="entry name" value="TPR_19"/>
    <property type="match status" value="1"/>
</dbReference>
<feature type="domain" description="Pre-mRNA-splicing factor Syf1/CRNKL1-like C-terminal HAT-repeats" evidence="5">
    <location>
        <begin position="578"/>
        <end position="737"/>
    </location>
</feature>
<keyword evidence="2" id="KW-0677">Repeat</keyword>
<dbReference type="SMART" id="SM00028">
    <property type="entry name" value="TPR"/>
    <property type="match status" value="8"/>
</dbReference>